<keyword evidence="2" id="KW-1185">Reference proteome</keyword>
<dbReference type="EMBL" id="CAJVPW010015658">
    <property type="protein sequence ID" value="CAG8663700.1"/>
    <property type="molecule type" value="Genomic_DNA"/>
</dbReference>
<evidence type="ECO:0000313" key="2">
    <source>
        <dbReference type="Proteomes" id="UP000789366"/>
    </source>
</evidence>
<evidence type="ECO:0000313" key="1">
    <source>
        <dbReference type="EMBL" id="CAG8663700.1"/>
    </source>
</evidence>
<reference evidence="1" key="1">
    <citation type="submission" date="2021-06" db="EMBL/GenBank/DDBJ databases">
        <authorList>
            <person name="Kallberg Y."/>
            <person name="Tangrot J."/>
            <person name="Rosling A."/>
        </authorList>
    </citation>
    <scope>NUCLEOTIDE SEQUENCE</scope>
    <source>
        <strain evidence="1">28 12/20/2015</strain>
    </source>
</reference>
<dbReference type="Proteomes" id="UP000789366">
    <property type="component" value="Unassembled WGS sequence"/>
</dbReference>
<protein>
    <submittedName>
        <fullName evidence="1">10082_t:CDS:1</fullName>
    </submittedName>
</protein>
<gene>
    <name evidence="1" type="ORF">SPELUC_LOCUS9373</name>
</gene>
<feature type="non-terminal residue" evidence="1">
    <location>
        <position position="374"/>
    </location>
</feature>
<feature type="non-terminal residue" evidence="1">
    <location>
        <position position="1"/>
    </location>
</feature>
<proteinExistence type="predicted"/>
<sequence length="374" mass="44077">SNIDMTMLTCFLEYYLNNAMDNIGWMNVVSEIIPLLYEKNLDWYAQEFLYRPCFGNKMLDLSSFKFHEIKKNSENSLKVYIPITQLIPRDTDLVLKDISDDEIPYIRMVPFIDFATNKKTLDPMDYVEKAITNLFLPGKYSSFETKNYSPFIRLLIKMDLDNAFYDNPSMEAVMNLVWYSSKSHWNRTLQIYLLYLLSYSIISWAYITNLEVQQFMFYGKKYVVDYFNWMDNIATFLPTILSFYFLLDNFNIGNGFKNATSTQAIVSIIFMSIIFLCDAFEAAKEKSKRVVLQLQTNLLKDYAMLEGSYITSKTNVFDYKFKDKLNLKYICFLDEPSLTKTWNEISHESTSRLAEYGFIARKQDMELNIDTDED</sequence>
<organism evidence="1 2">
    <name type="scientific">Cetraspora pellucida</name>
    <dbReference type="NCBI Taxonomy" id="1433469"/>
    <lineage>
        <taxon>Eukaryota</taxon>
        <taxon>Fungi</taxon>
        <taxon>Fungi incertae sedis</taxon>
        <taxon>Mucoromycota</taxon>
        <taxon>Glomeromycotina</taxon>
        <taxon>Glomeromycetes</taxon>
        <taxon>Diversisporales</taxon>
        <taxon>Gigasporaceae</taxon>
        <taxon>Cetraspora</taxon>
    </lineage>
</organism>
<name>A0ACA9NPZ1_9GLOM</name>
<comment type="caution">
    <text evidence="1">The sequence shown here is derived from an EMBL/GenBank/DDBJ whole genome shotgun (WGS) entry which is preliminary data.</text>
</comment>
<accession>A0ACA9NPZ1</accession>